<dbReference type="PANTHER" id="PTHR43377:SF2">
    <property type="entry name" value="BINDING ROSSMANN FOLD OXIDOREDUCTASE, PUTATIVE (AFU_ORTHOLOGUE AFUA_4G00560)-RELATED"/>
    <property type="match status" value="1"/>
</dbReference>
<dbReference type="SUPFAM" id="SSF55347">
    <property type="entry name" value="Glyceraldehyde-3-phosphate dehydrogenase-like, C-terminal domain"/>
    <property type="match status" value="1"/>
</dbReference>
<reference evidence="6 9" key="3">
    <citation type="submission" date="2019-08" db="EMBL/GenBank/DDBJ databases">
        <title>In-depth cultivation of the pig gut microbiome towards novel bacterial diversity and tailored functional studies.</title>
        <authorList>
            <person name="Wylensek D."/>
            <person name="Hitch T.C.A."/>
            <person name="Clavel T."/>
        </authorList>
    </citation>
    <scope>NUCLEOTIDE SEQUENCE [LARGE SCALE GENOMIC DNA]</scope>
    <source>
        <strain evidence="6 9">WCA3-601-WT-6J</strain>
    </source>
</reference>
<dbReference type="InterPro" id="IPR000683">
    <property type="entry name" value="Gfo/Idh/MocA-like_OxRdtase_N"/>
</dbReference>
<gene>
    <name evidence="5" type="ORF">ASJ35_09350</name>
    <name evidence="6" type="ORF">FYJ76_05885</name>
    <name evidence="4" type="ORF">TQ39_10980</name>
</gene>
<dbReference type="EMBL" id="VUNJ01000005">
    <property type="protein sequence ID" value="MST91472.1"/>
    <property type="molecule type" value="Genomic_DNA"/>
</dbReference>
<organism evidence="4 7">
    <name type="scientific">Ruthenibacterium lactatiformans</name>
    <dbReference type="NCBI Taxonomy" id="1550024"/>
    <lineage>
        <taxon>Bacteria</taxon>
        <taxon>Bacillati</taxon>
        <taxon>Bacillota</taxon>
        <taxon>Clostridia</taxon>
        <taxon>Eubacteriales</taxon>
        <taxon>Oscillospiraceae</taxon>
        <taxon>Ruthenibacterium</taxon>
    </lineage>
</organism>
<dbReference type="InterPro" id="IPR004104">
    <property type="entry name" value="Gfo/Idh/MocA-like_OxRdtase_C"/>
</dbReference>
<evidence type="ECO:0000313" key="4">
    <source>
        <dbReference type="EMBL" id="KJF39724.1"/>
    </source>
</evidence>
<dbReference type="AlphaFoldDB" id="A0A0D8IZ19"/>
<evidence type="ECO:0000259" key="2">
    <source>
        <dbReference type="Pfam" id="PF01408"/>
    </source>
</evidence>
<dbReference type="RefSeq" id="WP_009323772.1">
    <property type="nucleotide sequence ID" value="NZ_CAOJUJ010000012.1"/>
</dbReference>
<proteinExistence type="inferred from homology"/>
<dbReference type="Gene3D" id="3.40.50.720">
    <property type="entry name" value="NAD(P)-binding Rossmann-like Domain"/>
    <property type="match status" value="1"/>
</dbReference>
<dbReference type="Proteomes" id="UP000032483">
    <property type="component" value="Unassembled WGS sequence"/>
</dbReference>
<evidence type="ECO:0000313" key="6">
    <source>
        <dbReference type="EMBL" id="MST91472.1"/>
    </source>
</evidence>
<protein>
    <submittedName>
        <fullName evidence="4 6">Oxidoreductase</fullName>
    </submittedName>
</protein>
<evidence type="ECO:0000313" key="9">
    <source>
        <dbReference type="Proteomes" id="UP000431913"/>
    </source>
</evidence>
<dbReference type="InterPro" id="IPR051450">
    <property type="entry name" value="Gfo/Idh/MocA_Oxidoreductases"/>
</dbReference>
<evidence type="ECO:0000256" key="1">
    <source>
        <dbReference type="ARBA" id="ARBA00010928"/>
    </source>
</evidence>
<reference evidence="4" key="1">
    <citation type="submission" date="2015-02" db="EMBL/GenBank/DDBJ databases">
        <title>A novel member of the family Ruminococcaceae isolated from human feces.</title>
        <authorList>
            <person name="Shkoporov A.N."/>
            <person name="Chaplin A.V."/>
            <person name="Motuzova O.V."/>
            <person name="Kafarskaia L.I."/>
            <person name="Khokhlova E.V."/>
            <person name="Efimov B.A."/>
        </authorList>
    </citation>
    <scope>NUCLEOTIDE SEQUENCE [LARGE SCALE GENOMIC DNA]</scope>
    <source>
        <strain evidence="4">585-1</strain>
    </source>
</reference>
<dbReference type="Gene3D" id="3.30.360.10">
    <property type="entry name" value="Dihydrodipicolinate Reductase, domain 2"/>
    <property type="match status" value="1"/>
</dbReference>
<dbReference type="Proteomes" id="UP000053433">
    <property type="component" value="Unassembled WGS sequence"/>
</dbReference>
<reference evidence="5 8" key="2">
    <citation type="submission" date="2015-10" db="EMBL/GenBank/DDBJ databases">
        <title>A novel member of the family Ruminococcaceae isolated from human faeces.</title>
        <authorList>
            <person name="Shkoporov A.N."/>
            <person name="Chaplin A.V."/>
            <person name="Motuzova O.V."/>
            <person name="Kafarskaia L.I."/>
            <person name="Efimov B.A."/>
        </authorList>
    </citation>
    <scope>NUCLEOTIDE SEQUENCE [LARGE SCALE GENOMIC DNA]</scope>
    <source>
        <strain evidence="5 8">668</strain>
    </source>
</reference>
<evidence type="ECO:0000313" key="5">
    <source>
        <dbReference type="EMBL" id="KUE76186.1"/>
    </source>
</evidence>
<evidence type="ECO:0000313" key="7">
    <source>
        <dbReference type="Proteomes" id="UP000032483"/>
    </source>
</evidence>
<dbReference type="EMBL" id="JXXK01000014">
    <property type="protein sequence ID" value="KJF39724.1"/>
    <property type="molecule type" value="Genomic_DNA"/>
</dbReference>
<dbReference type="SUPFAM" id="SSF51735">
    <property type="entry name" value="NAD(P)-binding Rossmann-fold domains"/>
    <property type="match status" value="1"/>
</dbReference>
<accession>A0A0W7TQR0</accession>
<name>A0A0D8IZ19_9FIRM</name>
<comment type="similarity">
    <text evidence="1">Belongs to the Gfo/Idh/MocA family.</text>
</comment>
<evidence type="ECO:0000313" key="8">
    <source>
        <dbReference type="Proteomes" id="UP000053433"/>
    </source>
</evidence>
<evidence type="ECO:0000259" key="3">
    <source>
        <dbReference type="Pfam" id="PF02894"/>
    </source>
</evidence>
<accession>A0A0D8IZ19</accession>
<dbReference type="Pfam" id="PF02894">
    <property type="entry name" value="GFO_IDH_MocA_C"/>
    <property type="match status" value="1"/>
</dbReference>
<feature type="domain" description="Gfo/Idh/MocA-like oxidoreductase C-terminal" evidence="3">
    <location>
        <begin position="141"/>
        <end position="415"/>
    </location>
</feature>
<dbReference type="PATRIC" id="fig|1550024.3.peg.2503"/>
<dbReference type="GO" id="GO:0000166">
    <property type="term" value="F:nucleotide binding"/>
    <property type="evidence" value="ECO:0007669"/>
    <property type="project" value="InterPro"/>
</dbReference>
<dbReference type="EMBL" id="LMUA01000011">
    <property type="protein sequence ID" value="KUE76186.1"/>
    <property type="molecule type" value="Genomic_DNA"/>
</dbReference>
<dbReference type="InterPro" id="IPR036291">
    <property type="entry name" value="NAD(P)-bd_dom_sf"/>
</dbReference>
<sequence length="424" mass="47145">MKQKLKLALVGAGERGQYCYAPYAKMHGYEIEFVAVADPHKGRREKFVQDYHVPAEGVFETAEQFFARPRMADAVLICTQDSQHYAYACQAIDLGYSILLEKPISPSVRECLDLQRRAEEKGTQIMVCHVMRYTKFYRKLKELIDSGVIGDVVHVTHTENVAYWHYAHSYVRGNWHKTADSSPMILAKCCHDMDILSWLLGSRCRTVSSFGDLRYFREENAPAGSPARCTDGCPHSGSCPYYAPALYLDDNTPWPTALTALGPDQSYEARKKALEEGPYGKCVFHNDNDVVDHQVASLLFENGTTVAFTMCAFSDACDRTVKFMGTRGEIRASMDNNVIEVTQFGAGVRTGTTAVYTVKPGSTGHSGGDEGIMEEFVSILKGERENTNTIAQSVHSHVMAFAAEESRLTGRTVDVADFEKSVMA</sequence>
<dbReference type="PANTHER" id="PTHR43377">
    <property type="entry name" value="BILIVERDIN REDUCTASE A"/>
    <property type="match status" value="1"/>
</dbReference>
<comment type="caution">
    <text evidence="4">The sequence shown here is derived from an EMBL/GenBank/DDBJ whole genome shotgun (WGS) entry which is preliminary data.</text>
</comment>
<dbReference type="Proteomes" id="UP000431913">
    <property type="component" value="Unassembled WGS sequence"/>
</dbReference>
<dbReference type="Pfam" id="PF01408">
    <property type="entry name" value="GFO_IDH_MocA"/>
    <property type="match status" value="1"/>
</dbReference>
<dbReference type="GeneID" id="42857105"/>
<feature type="domain" description="Gfo/Idh/MocA-like oxidoreductase N-terminal" evidence="2">
    <location>
        <begin position="6"/>
        <end position="128"/>
    </location>
</feature>
<keyword evidence="7" id="KW-1185">Reference proteome</keyword>